<dbReference type="PANTHER" id="PTHR31111">
    <property type="entry name" value="BNAA05G37150D PROTEIN-RELATED"/>
    <property type="match status" value="1"/>
</dbReference>
<keyword evidence="3" id="KW-1185">Reference proteome</keyword>
<evidence type="ECO:0000313" key="2">
    <source>
        <dbReference type="EMBL" id="EOA28361.1"/>
    </source>
</evidence>
<accession>R0FZU0</accession>
<proteinExistence type="predicted"/>
<dbReference type="EMBL" id="KB870808">
    <property type="protein sequence ID" value="EOA28361.1"/>
    <property type="molecule type" value="Genomic_DNA"/>
</dbReference>
<dbReference type="InterPro" id="IPR013187">
    <property type="entry name" value="F-box-assoc_dom_typ3"/>
</dbReference>
<dbReference type="Pfam" id="PF00646">
    <property type="entry name" value="F-box"/>
    <property type="match status" value="1"/>
</dbReference>
<organism evidence="2 3">
    <name type="scientific">Capsella rubella</name>
    <dbReference type="NCBI Taxonomy" id="81985"/>
    <lineage>
        <taxon>Eukaryota</taxon>
        <taxon>Viridiplantae</taxon>
        <taxon>Streptophyta</taxon>
        <taxon>Embryophyta</taxon>
        <taxon>Tracheophyta</taxon>
        <taxon>Spermatophyta</taxon>
        <taxon>Magnoliopsida</taxon>
        <taxon>eudicotyledons</taxon>
        <taxon>Gunneridae</taxon>
        <taxon>Pentapetalae</taxon>
        <taxon>rosids</taxon>
        <taxon>malvids</taxon>
        <taxon>Brassicales</taxon>
        <taxon>Brassicaceae</taxon>
        <taxon>Camelineae</taxon>
        <taxon>Capsella</taxon>
    </lineage>
</organism>
<dbReference type="Pfam" id="PF08268">
    <property type="entry name" value="FBA_3"/>
    <property type="match status" value="1"/>
</dbReference>
<protein>
    <recommendedName>
        <fullName evidence="1">F-box domain-containing protein</fullName>
    </recommendedName>
</protein>
<sequence>MKEKDQELDKDGSNKGPSHLELTSLDITVEILTRLPVKSLMKFQHVSKTWCSIIRSKNFISSLVSTPSPLFLISLMTNQTTKENAKKSLFLYTSLQEKDESSLVANLDMTLTSDADNFSIKCASVNGFISLSHNGRFAVCNSSTKQVILLPKCETAGTKWGSVYKYLGYDPVNDQYKALCKKMFTKPDEDEDHIVLTLGAGKTHTWRQIKGPPHHYAPLTRGICINGFVYYLAWTPDLPRVVVCFDVRSEKLSIIKLTLSACWDDSTSALINYKGELAYIIIDGCFLDFWVLIDAKEHKWSNKFHQLYRHWWDSIPVDVPISIHGTNNVGEIIISPKYLLCNLGHFPIIYYNVENEKVTKVQLKGVAGDEDFRSRYGPCLVNISSEHCCNFNLI</sequence>
<dbReference type="AlphaFoldDB" id="R0FZU0"/>
<dbReference type="eggNOG" id="ENOG502SNHU">
    <property type="taxonomic scope" value="Eukaryota"/>
</dbReference>
<dbReference type="InterPro" id="IPR036047">
    <property type="entry name" value="F-box-like_dom_sf"/>
</dbReference>
<gene>
    <name evidence="2" type="ORF">CARUB_v10024565mg</name>
</gene>
<dbReference type="InterPro" id="IPR017451">
    <property type="entry name" value="F-box-assoc_interact_dom"/>
</dbReference>
<feature type="domain" description="F-box" evidence="1">
    <location>
        <begin position="23"/>
        <end position="63"/>
    </location>
</feature>
<evidence type="ECO:0000313" key="3">
    <source>
        <dbReference type="Proteomes" id="UP000029121"/>
    </source>
</evidence>
<dbReference type="SMART" id="SM00256">
    <property type="entry name" value="FBOX"/>
    <property type="match status" value="1"/>
</dbReference>
<dbReference type="SUPFAM" id="SSF81383">
    <property type="entry name" value="F-box domain"/>
    <property type="match status" value="1"/>
</dbReference>
<dbReference type="InterPro" id="IPR001810">
    <property type="entry name" value="F-box_dom"/>
</dbReference>
<name>R0FZU0_9BRAS</name>
<reference evidence="3" key="1">
    <citation type="journal article" date="2013" name="Nat. Genet.">
        <title>The Capsella rubella genome and the genomic consequences of rapid mating system evolution.</title>
        <authorList>
            <person name="Slotte T."/>
            <person name="Hazzouri K.M."/>
            <person name="Agren J.A."/>
            <person name="Koenig D."/>
            <person name="Maumus F."/>
            <person name="Guo Y.L."/>
            <person name="Steige K."/>
            <person name="Platts A.E."/>
            <person name="Escobar J.S."/>
            <person name="Newman L.K."/>
            <person name="Wang W."/>
            <person name="Mandakova T."/>
            <person name="Vello E."/>
            <person name="Smith L.M."/>
            <person name="Henz S.R."/>
            <person name="Steffen J."/>
            <person name="Takuno S."/>
            <person name="Brandvain Y."/>
            <person name="Coop G."/>
            <person name="Andolfatto P."/>
            <person name="Hu T.T."/>
            <person name="Blanchette M."/>
            <person name="Clark R.M."/>
            <person name="Quesneville H."/>
            <person name="Nordborg M."/>
            <person name="Gaut B.S."/>
            <person name="Lysak M.A."/>
            <person name="Jenkins J."/>
            <person name="Grimwood J."/>
            <person name="Chapman J."/>
            <person name="Prochnik S."/>
            <person name="Shu S."/>
            <person name="Rokhsar D."/>
            <person name="Schmutz J."/>
            <person name="Weigel D."/>
            <person name="Wright S.I."/>
        </authorList>
    </citation>
    <scope>NUCLEOTIDE SEQUENCE [LARGE SCALE GENOMIC DNA]</scope>
    <source>
        <strain evidence="3">cv. Monte Gargano</strain>
    </source>
</reference>
<dbReference type="Proteomes" id="UP000029121">
    <property type="component" value="Unassembled WGS sequence"/>
</dbReference>
<evidence type="ECO:0000259" key="1">
    <source>
        <dbReference type="SMART" id="SM00256"/>
    </source>
</evidence>
<dbReference type="NCBIfam" id="TIGR01640">
    <property type="entry name" value="F_box_assoc_1"/>
    <property type="match status" value="1"/>
</dbReference>
<dbReference type="PANTHER" id="PTHR31111:SF111">
    <property type="entry name" value="F-BOX DOMAIN-CONTAINING PROTEIN"/>
    <property type="match status" value="1"/>
</dbReference>